<reference evidence="4" key="1">
    <citation type="submission" date="2021-01" db="EMBL/GenBank/DDBJ databases">
        <authorList>
            <person name="Corre E."/>
            <person name="Pelletier E."/>
            <person name="Niang G."/>
            <person name="Scheremetjew M."/>
            <person name="Finn R."/>
            <person name="Kale V."/>
            <person name="Holt S."/>
            <person name="Cochrane G."/>
            <person name="Meng A."/>
            <person name="Brown T."/>
            <person name="Cohen L."/>
        </authorList>
    </citation>
    <scope>NUCLEOTIDE SEQUENCE</scope>
    <source>
        <strain evidence="4">SAG 11-49</strain>
    </source>
</reference>
<dbReference type="InterPro" id="IPR037856">
    <property type="entry name" value="Sdc1/DPY30"/>
</dbReference>
<feature type="region of interest" description="Disordered" evidence="3">
    <location>
        <begin position="356"/>
        <end position="398"/>
    </location>
</feature>
<feature type="non-terminal residue" evidence="4">
    <location>
        <position position="614"/>
    </location>
</feature>
<name>A0A7S0RNN7_9CHLO</name>
<dbReference type="Pfam" id="PF05186">
    <property type="entry name" value="Dpy-30"/>
    <property type="match status" value="1"/>
</dbReference>
<feature type="region of interest" description="Disordered" evidence="3">
    <location>
        <begin position="128"/>
        <end position="191"/>
    </location>
</feature>
<sequence>MPGEQHDTKYLQGLVGEALARGCAAVVAAQPNDPVEYLGQWLVRYVKNAQIVGEHAKQKQAELEAKKAALEAEQAAAAKAKAEEEERRAAIKDLAGTVAEPRELLQKAVNLIVKYTSAGAAYAAMVSEPEEPDWQYPEDPEDPAAAESDDEADPAPPAEGEAPPDGEAPPPEEAAPEATEESGEPGAPKIPKPIDYSKKYLSYAAATAGQEFMSVADLQRPPPPPEDDPEAKVDPMPFTFRILDEKRPLVYTPNVAFENNVRFFKNFPKVGAYQACGVQAPGTGEFKAVVAADTLFPEGGGQPMSQEDQDFIWHVSRALSQAYDAVEQQAAATLEGKSAKEAMEALQKAIHDIYFPPPPEPVEGEAAAAPPAPAAAAPAEDALAEGEAPPAEEAGDDPVSILKGEVKALEEQLKAAEDERAKATGLAEVAAKVLATINGAVTTAGEVALPVLRHTRTVPQATFHVLKAVAHVLNKEPDTLKNWKRMFVHFELGFFAEVAAYDATADRDLDAWKRARVCYKGLPAEGAQKALEDEMPESHLGALLLMWLKQARKVGRRAAAQRAAQKAEDDLRASLEAKNVELAEAEKKKAEEEEAARLAAEAEAAAAAAAEAAE</sequence>
<keyword evidence="2" id="KW-0175">Coiled coil</keyword>
<dbReference type="GO" id="GO:0048188">
    <property type="term" value="C:Set1C/COMPASS complex"/>
    <property type="evidence" value="ECO:0007669"/>
    <property type="project" value="InterPro"/>
</dbReference>
<feature type="region of interest" description="Disordered" evidence="3">
    <location>
        <begin position="583"/>
        <end position="614"/>
    </location>
</feature>
<evidence type="ECO:0000256" key="3">
    <source>
        <dbReference type="SAM" id="MobiDB-lite"/>
    </source>
</evidence>
<feature type="compositionally biased region" description="Acidic residues" evidence="3">
    <location>
        <begin position="128"/>
        <end position="153"/>
    </location>
</feature>
<dbReference type="InterPro" id="IPR007858">
    <property type="entry name" value="Dpy-30_motif"/>
</dbReference>
<feature type="compositionally biased region" description="Low complexity" evidence="3">
    <location>
        <begin position="597"/>
        <end position="614"/>
    </location>
</feature>
<evidence type="ECO:0000313" key="4">
    <source>
        <dbReference type="EMBL" id="CAD8683077.1"/>
    </source>
</evidence>
<dbReference type="EMBL" id="HBFB01019624">
    <property type="protein sequence ID" value="CAD8683077.1"/>
    <property type="molecule type" value="Transcribed_RNA"/>
</dbReference>
<feature type="coiled-coil region" evidence="2">
    <location>
        <begin position="53"/>
        <end position="92"/>
    </location>
</feature>
<dbReference type="AlphaFoldDB" id="A0A7S0RNN7"/>
<dbReference type="PANTHER" id="PTHR23356">
    <property type="entry name" value="DPY30-RELATED"/>
    <property type="match status" value="1"/>
</dbReference>
<evidence type="ECO:0000256" key="2">
    <source>
        <dbReference type="SAM" id="Coils"/>
    </source>
</evidence>
<protein>
    <submittedName>
        <fullName evidence="4">Uncharacterized protein</fullName>
    </submittedName>
</protein>
<gene>
    <name evidence="4" type="ORF">CLEI1391_LOCUS11024</name>
</gene>
<dbReference type="Gene3D" id="1.20.890.10">
    <property type="entry name" value="cAMP-dependent protein kinase regulatory subunit, dimerization-anchoring domain"/>
    <property type="match status" value="1"/>
</dbReference>
<comment type="similarity">
    <text evidence="1">Belongs to the dpy-30 family.</text>
</comment>
<evidence type="ECO:0000256" key="1">
    <source>
        <dbReference type="ARBA" id="ARBA00010849"/>
    </source>
</evidence>
<feature type="coiled-coil region" evidence="2">
    <location>
        <begin position="399"/>
        <end position="426"/>
    </location>
</feature>
<organism evidence="4">
    <name type="scientific">Chlamydomonas leiostraca</name>
    <dbReference type="NCBI Taxonomy" id="1034604"/>
    <lineage>
        <taxon>Eukaryota</taxon>
        <taxon>Viridiplantae</taxon>
        <taxon>Chlorophyta</taxon>
        <taxon>core chlorophytes</taxon>
        <taxon>Chlorophyceae</taxon>
        <taxon>CS clade</taxon>
        <taxon>Chlamydomonadales</taxon>
        <taxon>Chlamydomonadaceae</taxon>
        <taxon>Chlamydomonas</taxon>
    </lineage>
</organism>
<dbReference type="CDD" id="cd22982">
    <property type="entry name" value="DD_CrRSP2-like"/>
    <property type="match status" value="1"/>
</dbReference>
<proteinExistence type="inferred from homology"/>
<dbReference type="PANTHER" id="PTHR23356:SF16">
    <property type="entry name" value="DPY30 DOMAIN CONTAINING 2"/>
    <property type="match status" value="1"/>
</dbReference>
<feature type="compositionally biased region" description="Acidic residues" evidence="3">
    <location>
        <begin position="174"/>
        <end position="183"/>
    </location>
</feature>
<accession>A0A7S0RNN7</accession>
<feature type="compositionally biased region" description="Low complexity" evidence="3">
    <location>
        <begin position="364"/>
        <end position="392"/>
    </location>
</feature>